<dbReference type="Gene3D" id="2.40.160.20">
    <property type="match status" value="1"/>
</dbReference>
<keyword evidence="11" id="KW-0732">Signal</keyword>
<dbReference type="GO" id="GO:0015288">
    <property type="term" value="F:porin activity"/>
    <property type="evidence" value="ECO:0007669"/>
    <property type="project" value="UniProtKB-KW"/>
</dbReference>
<dbReference type="InterPro" id="IPR006665">
    <property type="entry name" value="OmpA-like"/>
</dbReference>
<dbReference type="SUPFAM" id="SSF56925">
    <property type="entry name" value="OMPA-like"/>
    <property type="match status" value="1"/>
</dbReference>
<comment type="similarity">
    <text evidence="2">Belongs to the outer membrane OOP (TC 1.B.6) superfamily. OmpA family.</text>
</comment>
<evidence type="ECO:0000256" key="3">
    <source>
        <dbReference type="ARBA" id="ARBA00022448"/>
    </source>
</evidence>
<reference evidence="13 14" key="1">
    <citation type="submission" date="2018-11" db="EMBL/GenBank/DDBJ databases">
        <title>Vibrio LJC006 sp. nov., isolated from seawater during the bloom of the enteromorpha.</title>
        <authorList>
            <person name="Liang J."/>
        </authorList>
    </citation>
    <scope>NUCLEOTIDE SEQUENCE [LARGE SCALE GENOMIC DNA]</scope>
    <source>
        <strain evidence="13 14">LJC006</strain>
    </source>
</reference>
<dbReference type="Pfam" id="PF00691">
    <property type="entry name" value="OmpA"/>
    <property type="match status" value="1"/>
</dbReference>
<dbReference type="SUPFAM" id="SSF103088">
    <property type="entry name" value="OmpA-like"/>
    <property type="match status" value="1"/>
</dbReference>
<keyword evidence="9" id="KW-0998">Cell outer membrane</keyword>
<dbReference type="InterPro" id="IPR006690">
    <property type="entry name" value="OMPA-like_CS"/>
</dbReference>
<feature type="chain" id="PRO_5018262153" evidence="11">
    <location>
        <begin position="22"/>
        <end position="324"/>
    </location>
</feature>
<evidence type="ECO:0000256" key="9">
    <source>
        <dbReference type="ARBA" id="ARBA00023237"/>
    </source>
</evidence>
<gene>
    <name evidence="13" type="ORF">EES38_05060</name>
</gene>
<dbReference type="RefSeq" id="WP_124936098.1">
    <property type="nucleotide sequence ID" value="NZ_RJVQ01000002.1"/>
</dbReference>
<evidence type="ECO:0000256" key="6">
    <source>
        <dbReference type="ARBA" id="ARBA00023065"/>
    </source>
</evidence>
<dbReference type="EMBL" id="RJVQ01000002">
    <property type="protein sequence ID" value="RQW63978.1"/>
    <property type="molecule type" value="Genomic_DNA"/>
</dbReference>
<dbReference type="CDD" id="cd07185">
    <property type="entry name" value="OmpA_C-like"/>
    <property type="match status" value="1"/>
</dbReference>
<dbReference type="PANTHER" id="PTHR30329:SF21">
    <property type="entry name" value="LIPOPROTEIN YIAD-RELATED"/>
    <property type="match status" value="1"/>
</dbReference>
<keyword evidence="4" id="KW-1134">Transmembrane beta strand</keyword>
<dbReference type="PROSITE" id="PS01068">
    <property type="entry name" value="OMPA_1"/>
    <property type="match status" value="1"/>
</dbReference>
<comment type="subcellular location">
    <subcellularLocation>
        <location evidence="1">Cell outer membrane</location>
        <topology evidence="1">Multi-pass membrane protein</topology>
    </subcellularLocation>
</comment>
<accession>A0A3N9TI57</accession>
<evidence type="ECO:0000256" key="1">
    <source>
        <dbReference type="ARBA" id="ARBA00004571"/>
    </source>
</evidence>
<evidence type="ECO:0000313" key="14">
    <source>
        <dbReference type="Proteomes" id="UP000281112"/>
    </source>
</evidence>
<dbReference type="Pfam" id="PF01389">
    <property type="entry name" value="OmpA_membrane"/>
    <property type="match status" value="1"/>
</dbReference>
<dbReference type="OrthoDB" id="9782229at2"/>
<feature type="domain" description="OmpA-like" evidence="12">
    <location>
        <begin position="200"/>
        <end position="315"/>
    </location>
</feature>
<dbReference type="InterPro" id="IPR050330">
    <property type="entry name" value="Bact_OuterMem_StrucFunc"/>
</dbReference>
<keyword evidence="8 10" id="KW-0472">Membrane</keyword>
<keyword evidence="14" id="KW-1185">Reference proteome</keyword>
<feature type="signal peptide" evidence="11">
    <location>
        <begin position="1"/>
        <end position="21"/>
    </location>
</feature>
<dbReference type="PANTHER" id="PTHR30329">
    <property type="entry name" value="STATOR ELEMENT OF FLAGELLAR MOTOR COMPLEX"/>
    <property type="match status" value="1"/>
</dbReference>
<dbReference type="GO" id="GO:0009279">
    <property type="term" value="C:cell outer membrane"/>
    <property type="evidence" value="ECO:0007669"/>
    <property type="project" value="UniProtKB-SubCell"/>
</dbReference>
<evidence type="ECO:0000256" key="2">
    <source>
        <dbReference type="ARBA" id="ARBA00005710"/>
    </source>
</evidence>
<comment type="caution">
    <text evidence="13">The sequence shown here is derived from an EMBL/GenBank/DDBJ whole genome shotgun (WGS) entry which is preliminary data.</text>
</comment>
<dbReference type="GO" id="GO:0006811">
    <property type="term" value="P:monoatomic ion transport"/>
    <property type="evidence" value="ECO:0007669"/>
    <property type="project" value="UniProtKB-KW"/>
</dbReference>
<dbReference type="InterPro" id="IPR000498">
    <property type="entry name" value="OmpA-like_TM_dom"/>
</dbReference>
<dbReference type="Proteomes" id="UP000281112">
    <property type="component" value="Unassembled WGS sequence"/>
</dbReference>
<evidence type="ECO:0000256" key="8">
    <source>
        <dbReference type="ARBA" id="ARBA00023136"/>
    </source>
</evidence>
<keyword evidence="7" id="KW-0626">Porin</keyword>
<organism evidence="13 14">
    <name type="scientific">Vibrio viridaestus</name>
    <dbReference type="NCBI Taxonomy" id="2487322"/>
    <lineage>
        <taxon>Bacteria</taxon>
        <taxon>Pseudomonadati</taxon>
        <taxon>Pseudomonadota</taxon>
        <taxon>Gammaproteobacteria</taxon>
        <taxon>Vibrionales</taxon>
        <taxon>Vibrionaceae</taxon>
        <taxon>Vibrio</taxon>
    </lineage>
</organism>
<dbReference type="PRINTS" id="PR01023">
    <property type="entry name" value="NAFLGMOTY"/>
</dbReference>
<evidence type="ECO:0000313" key="13">
    <source>
        <dbReference type="EMBL" id="RQW63978.1"/>
    </source>
</evidence>
<dbReference type="PRINTS" id="PR01021">
    <property type="entry name" value="OMPADOMAIN"/>
</dbReference>
<dbReference type="GO" id="GO:0046930">
    <property type="term" value="C:pore complex"/>
    <property type="evidence" value="ECO:0007669"/>
    <property type="project" value="UniProtKB-KW"/>
</dbReference>
<dbReference type="InterPro" id="IPR006664">
    <property type="entry name" value="OMP_bac"/>
</dbReference>
<evidence type="ECO:0000256" key="5">
    <source>
        <dbReference type="ARBA" id="ARBA00022692"/>
    </source>
</evidence>
<keyword evidence="6" id="KW-0406">Ion transport</keyword>
<sequence>MKKVAAMVSASLLLASTASMAEVYVGGKVGESWFNGACTSTSDCDDNKEAGGVFLGYDLNEYLGIEAGYDYLGKVSAAGIDDDTVNAFTIAPKFSLPLSDQFSAYLKAGGAYVDFGSKDDMSYLGAAGVQYMATKNLAVRLEYQKLTDINTDVVKANNNLATIGVSYKFGGAEEEPQPVVQAEPVKAEPTPEPPKPVTHVYKKDLSASSSFALNSAQLTESAKSDLQEVIGLLTEYPQADVVITGHTDSTGSKQYNQVLSERRANSVADFLTENGIQTSRISTKGMGELQPVASNDTREGREKNRRVEIVVPEFEYKVTEQPTM</sequence>
<dbReference type="PROSITE" id="PS51123">
    <property type="entry name" value="OMPA_2"/>
    <property type="match status" value="1"/>
</dbReference>
<evidence type="ECO:0000256" key="4">
    <source>
        <dbReference type="ARBA" id="ARBA00022452"/>
    </source>
</evidence>
<evidence type="ECO:0000256" key="11">
    <source>
        <dbReference type="SAM" id="SignalP"/>
    </source>
</evidence>
<name>A0A3N9TI57_9VIBR</name>
<dbReference type="Gene3D" id="3.30.1330.60">
    <property type="entry name" value="OmpA-like domain"/>
    <property type="match status" value="1"/>
</dbReference>
<keyword evidence="5" id="KW-0812">Transmembrane</keyword>
<proteinExistence type="inferred from homology"/>
<keyword evidence="3" id="KW-0813">Transport</keyword>
<evidence type="ECO:0000259" key="12">
    <source>
        <dbReference type="PROSITE" id="PS51123"/>
    </source>
</evidence>
<dbReference type="AlphaFoldDB" id="A0A3N9TI57"/>
<dbReference type="InterPro" id="IPR036737">
    <property type="entry name" value="OmpA-like_sf"/>
</dbReference>
<protein>
    <submittedName>
        <fullName evidence="13">OmpA family protein</fullName>
    </submittedName>
</protein>
<evidence type="ECO:0000256" key="7">
    <source>
        <dbReference type="ARBA" id="ARBA00023114"/>
    </source>
</evidence>
<dbReference type="InterPro" id="IPR011250">
    <property type="entry name" value="OMP/PagP_B-barrel"/>
</dbReference>
<evidence type="ECO:0000256" key="10">
    <source>
        <dbReference type="PROSITE-ProRule" id="PRU00473"/>
    </source>
</evidence>